<feature type="transmembrane region" description="Helical" evidence="1">
    <location>
        <begin position="63"/>
        <end position="81"/>
    </location>
</feature>
<keyword evidence="1" id="KW-0472">Membrane</keyword>
<dbReference type="Pfam" id="PF13231">
    <property type="entry name" value="PMT_2"/>
    <property type="match status" value="1"/>
</dbReference>
<feature type="transmembrane region" description="Helical" evidence="1">
    <location>
        <begin position="343"/>
        <end position="365"/>
    </location>
</feature>
<feature type="transmembrane region" description="Helical" evidence="1">
    <location>
        <begin position="134"/>
        <end position="156"/>
    </location>
</feature>
<sequence length="507" mass="58876">MTSLSELFVRAISFMNTKAYYDPLDSEKNFYILQGLIAGFLFTVIFSYVYYRYFGKDNKLKKLFLLCVGLTLALILAKYSLNFFDQTYLVERILFFAFPSPRLGDIIAFLLAVGIFVFFMRFRNKIEQLPARRFVLAITAIFIFFTLSVASLRIGIEGIGEPFTHHRVEYTGALEFARPIGLKNFLTQFSNLVPVLPLHPATHPPGYVVFLHIVATLFNVGDFGLAIAVVIVSSFSIGLLYLFWRDVYSDSVARRMVQVLMFVPSWVIFTATSMDAFNYFIIWLAVITCFFGWKRGYFLSFFAGLAAGYAIFSNYLFVFMLPLFLALLWFSVKESEPVNRRKVLYRVAATLSAFVFFFLSLWLWARYSIITNFFAGHEYWQRAIIEYSIDNNINSFKMYFIYAINNLTPFIWYLGAPVAVFLLRDVRGVYLKSNWWFKVGLLILSLFIFTGLVLGGETERILLFLVPLFLMFPSSMYDNNNSKEFNAILCLLFFQIIMFQIAFHTYW</sequence>
<feature type="transmembrane region" description="Helical" evidence="1">
    <location>
        <begin position="101"/>
        <end position="122"/>
    </location>
</feature>
<accession>A0A1F6NKD3</accession>
<proteinExistence type="predicted"/>
<reference evidence="3 4" key="1">
    <citation type="journal article" date="2016" name="Nat. Commun.">
        <title>Thousands of microbial genomes shed light on interconnected biogeochemical processes in an aquifer system.</title>
        <authorList>
            <person name="Anantharaman K."/>
            <person name="Brown C.T."/>
            <person name="Hug L.A."/>
            <person name="Sharon I."/>
            <person name="Castelle C.J."/>
            <person name="Probst A.J."/>
            <person name="Thomas B.C."/>
            <person name="Singh A."/>
            <person name="Wilkins M.J."/>
            <person name="Karaoz U."/>
            <person name="Brodie E.L."/>
            <person name="Williams K.H."/>
            <person name="Hubbard S.S."/>
            <person name="Banfield J.F."/>
        </authorList>
    </citation>
    <scope>NUCLEOTIDE SEQUENCE [LARGE SCALE GENOMIC DNA]</scope>
</reference>
<feature type="transmembrane region" description="Helical" evidence="1">
    <location>
        <begin position="223"/>
        <end position="244"/>
    </location>
</feature>
<keyword evidence="1" id="KW-0812">Transmembrane</keyword>
<keyword evidence="1" id="KW-1133">Transmembrane helix</keyword>
<dbReference type="AlphaFoldDB" id="A0A1F6NKD3"/>
<dbReference type="STRING" id="1798697.A2373_00400"/>
<organism evidence="3 4">
    <name type="scientific">Candidatus Magasanikbacteria bacterium RIFOXYB1_FULL_40_15</name>
    <dbReference type="NCBI Taxonomy" id="1798697"/>
    <lineage>
        <taxon>Bacteria</taxon>
        <taxon>Candidatus Magasanikiibacteriota</taxon>
    </lineage>
</organism>
<feature type="transmembrane region" description="Helical" evidence="1">
    <location>
        <begin position="265"/>
        <end position="293"/>
    </location>
</feature>
<feature type="transmembrane region" description="Helical" evidence="1">
    <location>
        <begin position="435"/>
        <end position="455"/>
    </location>
</feature>
<protein>
    <recommendedName>
        <fullName evidence="2">Glycosyltransferase RgtA/B/C/D-like domain-containing protein</fullName>
    </recommendedName>
</protein>
<gene>
    <name evidence="3" type="ORF">A2373_00400</name>
</gene>
<feature type="transmembrane region" description="Helical" evidence="1">
    <location>
        <begin position="299"/>
        <end position="331"/>
    </location>
</feature>
<name>A0A1F6NKD3_9BACT</name>
<dbReference type="InterPro" id="IPR038731">
    <property type="entry name" value="RgtA/B/C-like"/>
</dbReference>
<feature type="transmembrane region" description="Helical" evidence="1">
    <location>
        <begin position="30"/>
        <end position="51"/>
    </location>
</feature>
<comment type="caution">
    <text evidence="3">The sequence shown here is derived from an EMBL/GenBank/DDBJ whole genome shotgun (WGS) entry which is preliminary data.</text>
</comment>
<evidence type="ECO:0000313" key="3">
    <source>
        <dbReference type="EMBL" id="OGH84104.1"/>
    </source>
</evidence>
<evidence type="ECO:0000313" key="4">
    <source>
        <dbReference type="Proteomes" id="UP000176300"/>
    </source>
</evidence>
<feature type="transmembrane region" description="Helical" evidence="1">
    <location>
        <begin position="461"/>
        <end position="478"/>
    </location>
</feature>
<feature type="transmembrane region" description="Helical" evidence="1">
    <location>
        <begin position="485"/>
        <end position="503"/>
    </location>
</feature>
<feature type="domain" description="Glycosyltransferase RgtA/B/C/D-like" evidence="2">
    <location>
        <begin position="203"/>
        <end position="357"/>
    </location>
</feature>
<evidence type="ECO:0000259" key="2">
    <source>
        <dbReference type="Pfam" id="PF13231"/>
    </source>
</evidence>
<feature type="transmembrane region" description="Helical" evidence="1">
    <location>
        <begin position="399"/>
        <end position="423"/>
    </location>
</feature>
<evidence type="ECO:0000256" key="1">
    <source>
        <dbReference type="SAM" id="Phobius"/>
    </source>
</evidence>
<dbReference type="EMBL" id="MFQS01000002">
    <property type="protein sequence ID" value="OGH84104.1"/>
    <property type="molecule type" value="Genomic_DNA"/>
</dbReference>
<dbReference type="Proteomes" id="UP000176300">
    <property type="component" value="Unassembled WGS sequence"/>
</dbReference>